<protein>
    <submittedName>
        <fullName evidence="1">Uncharacterized protein</fullName>
    </submittedName>
</protein>
<reference evidence="1" key="1">
    <citation type="submission" date="2018-12" db="EMBL/GenBank/DDBJ databases">
        <title>Three Rhizobium rhizogenes strains isolated from the same crown gall tumor carry diverse plasmids.</title>
        <authorList>
            <person name="Pulawska J."/>
            <person name="Kuzmanovic N."/>
        </authorList>
    </citation>
    <scope>NUCLEOTIDE SEQUENCE</scope>
    <source>
        <strain evidence="1">C5.7</strain>
        <strain evidence="2">Colt5.8</strain>
        <plasmid evidence="1">pC5.7b</plasmid>
        <plasmid evidence="2">pColt5.8b</plasmid>
    </source>
</reference>
<dbReference type="EMBL" id="MK318972">
    <property type="protein sequence ID" value="QCL09861.1"/>
    <property type="molecule type" value="Genomic_DNA"/>
</dbReference>
<organism evidence="1">
    <name type="scientific">Rhizobium rhizogenes</name>
    <name type="common">Agrobacterium rhizogenes</name>
    <dbReference type="NCBI Taxonomy" id="359"/>
    <lineage>
        <taxon>Bacteria</taxon>
        <taxon>Pseudomonadati</taxon>
        <taxon>Pseudomonadota</taxon>
        <taxon>Alphaproteobacteria</taxon>
        <taxon>Hyphomicrobiales</taxon>
        <taxon>Rhizobiaceae</taxon>
        <taxon>Rhizobium/Agrobacterium group</taxon>
        <taxon>Rhizobium</taxon>
    </lineage>
</organism>
<keyword evidence="1" id="KW-0614">Plasmid</keyword>
<evidence type="ECO:0000313" key="2">
    <source>
        <dbReference type="EMBL" id="QCL09861.1"/>
    </source>
</evidence>
<evidence type="ECO:0000313" key="1">
    <source>
        <dbReference type="EMBL" id="QCL09229.1"/>
    </source>
</evidence>
<dbReference type="RefSeq" id="WP_234907639.1">
    <property type="nucleotide sequence ID" value="NZ_MK318968.1"/>
</dbReference>
<sequence length="57" mass="6639">MKGLLIGYAFADWPAIRKAFDGSLDRIDNDVSATGQDRYFDWRERRDVRVIHKVLPS</sequence>
<dbReference type="AlphaFoldDB" id="A0A7S4ZT18"/>
<geneLocation type="plasmid" evidence="1">
    <name>pC5.7b</name>
</geneLocation>
<gene>
    <name evidence="1" type="ORF">pC5.7b_362</name>
    <name evidence="2" type="ORF">pC5.8b_371</name>
</gene>
<geneLocation type="plasmid" evidence="2">
    <name>pColt5.8b</name>
</geneLocation>
<accession>A0A7S4ZT18</accession>
<name>A0A7S4ZT18_RHIRH</name>
<dbReference type="EMBL" id="MK318968">
    <property type="protein sequence ID" value="QCL09229.1"/>
    <property type="molecule type" value="Genomic_DNA"/>
</dbReference>
<proteinExistence type="predicted"/>